<dbReference type="PANTHER" id="PTHR48099:SF3">
    <property type="entry name" value="METHYLENETETRAHYDROFOLATE DEHYDROGENASE [NAD(+)]"/>
    <property type="match status" value="1"/>
</dbReference>
<dbReference type="Gene3D" id="3.40.50.720">
    <property type="entry name" value="NAD(P)-binding Rossmann-like Domain"/>
    <property type="match status" value="1"/>
</dbReference>
<dbReference type="OrthoDB" id="41403at2759"/>
<dbReference type="GO" id="GO:0004488">
    <property type="term" value="F:methylenetetrahydrofolate dehydrogenase (NADP+) activity"/>
    <property type="evidence" value="ECO:0007669"/>
    <property type="project" value="InterPro"/>
</dbReference>
<dbReference type="Pfam" id="PF00763">
    <property type="entry name" value="THF_DHG_CYH"/>
    <property type="match status" value="1"/>
</dbReference>
<dbReference type="Proteomes" id="UP000019335">
    <property type="component" value="Unassembled WGS sequence"/>
</dbReference>
<dbReference type="GO" id="GO:0035999">
    <property type="term" value="P:tetrahydrofolate interconversion"/>
    <property type="evidence" value="ECO:0007669"/>
    <property type="project" value="TreeGrafter"/>
</dbReference>
<evidence type="ECO:0000259" key="2">
    <source>
        <dbReference type="Pfam" id="PF02882"/>
    </source>
</evidence>
<dbReference type="InterPro" id="IPR020630">
    <property type="entry name" value="THF_DH/CycHdrlase_cat_dom"/>
</dbReference>
<dbReference type="GO" id="GO:0004487">
    <property type="term" value="F:methylenetetrahydrofolate dehydrogenase (NAD+) activity"/>
    <property type="evidence" value="ECO:0007669"/>
    <property type="project" value="TreeGrafter"/>
</dbReference>
<dbReference type="InterPro" id="IPR046346">
    <property type="entry name" value="Aminoacid_DH-like_N_sf"/>
</dbReference>
<feature type="domain" description="Tetrahydrofolate dehydrogenase/cyclohydrolase catalytic" evidence="1">
    <location>
        <begin position="24"/>
        <end position="139"/>
    </location>
</feature>
<dbReference type="SUPFAM" id="SSF51735">
    <property type="entry name" value="NAD(P)-binding Rossmann-fold domains"/>
    <property type="match status" value="1"/>
</dbReference>
<dbReference type="GO" id="GO:0004477">
    <property type="term" value="F:methenyltetrahydrofolate cyclohydrolase activity"/>
    <property type="evidence" value="ECO:0007669"/>
    <property type="project" value="TreeGrafter"/>
</dbReference>
<evidence type="ECO:0000259" key="1">
    <source>
        <dbReference type="Pfam" id="PF00763"/>
    </source>
</evidence>
<dbReference type="PANTHER" id="PTHR48099">
    <property type="entry name" value="C-1-TETRAHYDROFOLATE SYNTHASE, CYTOPLASMIC-RELATED"/>
    <property type="match status" value="1"/>
</dbReference>
<proteinExistence type="predicted"/>
<keyword evidence="4" id="KW-1185">Reference proteome</keyword>
<evidence type="ECO:0000313" key="4">
    <source>
        <dbReference type="Proteomes" id="UP000019335"/>
    </source>
</evidence>
<sequence length="354" mass="39120">MGSTEPTANCNGAAAPLGPAVKVDVTEIAKPYREEVRAAIHDRYGGVGPKLVAFLANTDPYARQYAEWTGRACEADGIRYELRIINENELEQKLYEANEDASVHGILIYYPVFGFFPSFYGGSMDDYLRDSVSFKKDVEGLSFTYRFNLYRNIRFMDAATSAPARGPELKCLLPCTALSVVKILESIGGYDLSLPVGERMTGKTVSIINRSEIVGRPLGALLANDGADIYSVDIDSIYHFRRGQLLQTSETPESAVRRSDVIVCGVPVKDYKLPTAWVKPGAIVVNVASYKNVEEEALLQVPGVKFVPLVGKVTIAMLERNLMRLFAQYHAEAAPGKDFRYYLENRPPAQEGPK</sequence>
<dbReference type="AlphaFoldDB" id="W7T6I6"/>
<organism evidence="3 4">
    <name type="scientific">Nannochloropsis gaditana</name>
    <dbReference type="NCBI Taxonomy" id="72520"/>
    <lineage>
        <taxon>Eukaryota</taxon>
        <taxon>Sar</taxon>
        <taxon>Stramenopiles</taxon>
        <taxon>Ochrophyta</taxon>
        <taxon>Eustigmatophyceae</taxon>
        <taxon>Eustigmatales</taxon>
        <taxon>Monodopsidaceae</taxon>
        <taxon>Nannochloropsis</taxon>
    </lineage>
</organism>
<evidence type="ECO:0000313" key="3">
    <source>
        <dbReference type="EMBL" id="EWM22137.1"/>
    </source>
</evidence>
<dbReference type="Gene3D" id="3.40.50.10860">
    <property type="entry name" value="Leucine Dehydrogenase, chain A, domain 1"/>
    <property type="match status" value="1"/>
</dbReference>
<dbReference type="InterPro" id="IPR020631">
    <property type="entry name" value="THF_DH/CycHdrlase_NAD-bd_dom"/>
</dbReference>
<reference evidence="3 4" key="1">
    <citation type="journal article" date="2014" name="Mol. Plant">
        <title>Chromosome Scale Genome Assembly and Transcriptome Profiling of Nannochloropsis gaditana in Nitrogen Depletion.</title>
        <authorList>
            <person name="Corteggiani Carpinelli E."/>
            <person name="Telatin A."/>
            <person name="Vitulo N."/>
            <person name="Forcato C."/>
            <person name="D'Angelo M."/>
            <person name="Schiavon R."/>
            <person name="Vezzi A."/>
            <person name="Giacometti G.M."/>
            <person name="Morosinotto T."/>
            <person name="Valle G."/>
        </authorList>
    </citation>
    <scope>NUCLEOTIDE SEQUENCE [LARGE SCALE GENOMIC DNA]</scope>
    <source>
        <strain evidence="3 4">B-31</strain>
    </source>
</reference>
<dbReference type="EMBL" id="AZIL01002276">
    <property type="protein sequence ID" value="EWM22137.1"/>
    <property type="molecule type" value="Genomic_DNA"/>
</dbReference>
<protein>
    <submittedName>
        <fullName evidence="3">Methylenetetrahydrofolate dehydrogenase</fullName>
    </submittedName>
</protein>
<feature type="domain" description="Tetrahydrofolate dehydrogenase/cyclohydrolase NAD(P)-binding" evidence="2">
    <location>
        <begin position="174"/>
        <end position="324"/>
    </location>
</feature>
<dbReference type="Pfam" id="PF02882">
    <property type="entry name" value="THF_DHG_CYH_C"/>
    <property type="match status" value="1"/>
</dbReference>
<dbReference type="SUPFAM" id="SSF53223">
    <property type="entry name" value="Aminoacid dehydrogenase-like, N-terminal domain"/>
    <property type="match status" value="1"/>
</dbReference>
<gene>
    <name evidence="3" type="ORF">Naga_100064g3</name>
</gene>
<dbReference type="InterPro" id="IPR036291">
    <property type="entry name" value="NAD(P)-bd_dom_sf"/>
</dbReference>
<dbReference type="GO" id="GO:0009113">
    <property type="term" value="P:purine nucleobase biosynthetic process"/>
    <property type="evidence" value="ECO:0007669"/>
    <property type="project" value="TreeGrafter"/>
</dbReference>
<name>W7T6I6_9STRA</name>
<accession>W7T6I6</accession>
<dbReference type="FunFam" id="3.40.50.10860:FF:000012">
    <property type="entry name" value="Methylenetetrahydrofolate dehydrogenase [NAD(+)]"/>
    <property type="match status" value="1"/>
</dbReference>
<dbReference type="GO" id="GO:0005829">
    <property type="term" value="C:cytosol"/>
    <property type="evidence" value="ECO:0007669"/>
    <property type="project" value="TreeGrafter"/>
</dbReference>
<comment type="caution">
    <text evidence="3">The sequence shown here is derived from an EMBL/GenBank/DDBJ whole genome shotgun (WGS) entry which is preliminary data.</text>
</comment>